<feature type="domain" description="MOSC" evidence="1">
    <location>
        <begin position="29"/>
        <end position="165"/>
    </location>
</feature>
<dbReference type="OrthoDB" id="9786134at2"/>
<accession>A0A2R8B1G9</accession>
<dbReference type="RefSeq" id="WP_108887773.1">
    <property type="nucleotide sequence ID" value="NZ_OMOJ01000019.1"/>
</dbReference>
<reference evidence="3" key="1">
    <citation type="submission" date="2018-03" db="EMBL/GenBank/DDBJ databases">
        <authorList>
            <person name="Rodrigo-Torres L."/>
            <person name="Arahal R. D."/>
            <person name="Lucena T."/>
        </authorList>
    </citation>
    <scope>NUCLEOTIDE SEQUENCE [LARGE SCALE GENOMIC DNA]</scope>
    <source>
        <strain evidence="3">CECT 8871</strain>
    </source>
</reference>
<evidence type="ECO:0000259" key="1">
    <source>
        <dbReference type="PROSITE" id="PS51340"/>
    </source>
</evidence>
<dbReference type="AlphaFoldDB" id="A0A2R8B1G9"/>
<dbReference type="GO" id="GO:0030151">
    <property type="term" value="F:molybdenum ion binding"/>
    <property type="evidence" value="ECO:0007669"/>
    <property type="project" value="InterPro"/>
</dbReference>
<dbReference type="InterPro" id="IPR052353">
    <property type="entry name" value="Benzoxazolinone_Detox_Enz"/>
</dbReference>
<protein>
    <recommendedName>
        <fullName evidence="1">MOSC domain-containing protein</fullName>
    </recommendedName>
</protein>
<dbReference type="InterPro" id="IPR005302">
    <property type="entry name" value="MoCF_Sase_C"/>
</dbReference>
<organism evidence="2 3">
    <name type="scientific">Pseudoprimorskyibacter insulae</name>
    <dbReference type="NCBI Taxonomy" id="1695997"/>
    <lineage>
        <taxon>Bacteria</taxon>
        <taxon>Pseudomonadati</taxon>
        <taxon>Pseudomonadota</taxon>
        <taxon>Alphaproteobacteria</taxon>
        <taxon>Rhodobacterales</taxon>
        <taxon>Paracoccaceae</taxon>
        <taxon>Pseudoprimorskyibacter</taxon>
    </lineage>
</organism>
<dbReference type="InterPro" id="IPR011037">
    <property type="entry name" value="Pyrv_Knase-like_insert_dom_sf"/>
</dbReference>
<dbReference type="Proteomes" id="UP000244904">
    <property type="component" value="Unassembled WGS sequence"/>
</dbReference>
<dbReference type="Pfam" id="PF03475">
    <property type="entry name" value="YiiM_3-alpha"/>
    <property type="match status" value="1"/>
</dbReference>
<dbReference type="EMBL" id="OMOJ01000019">
    <property type="protein sequence ID" value="SPF82014.1"/>
    <property type="molecule type" value="Genomic_DNA"/>
</dbReference>
<dbReference type="Pfam" id="PF03473">
    <property type="entry name" value="MOSC"/>
    <property type="match status" value="1"/>
</dbReference>
<dbReference type="PROSITE" id="PS51340">
    <property type="entry name" value="MOSC"/>
    <property type="match status" value="1"/>
</dbReference>
<dbReference type="GO" id="GO:0030170">
    <property type="term" value="F:pyridoxal phosphate binding"/>
    <property type="evidence" value="ECO:0007669"/>
    <property type="project" value="InterPro"/>
</dbReference>
<dbReference type="InterPro" id="IPR005163">
    <property type="entry name" value="Tri_helical_YiiM-like"/>
</dbReference>
<dbReference type="SUPFAM" id="SSF50800">
    <property type="entry name" value="PK beta-barrel domain-like"/>
    <property type="match status" value="1"/>
</dbReference>
<evidence type="ECO:0000313" key="3">
    <source>
        <dbReference type="Proteomes" id="UP000244904"/>
    </source>
</evidence>
<proteinExistence type="predicted"/>
<evidence type="ECO:0000313" key="2">
    <source>
        <dbReference type="EMBL" id="SPF82014.1"/>
    </source>
</evidence>
<dbReference type="Gene3D" id="2.40.33.20">
    <property type="entry name" value="PK beta-barrel domain-like"/>
    <property type="match status" value="1"/>
</dbReference>
<dbReference type="GO" id="GO:0003824">
    <property type="term" value="F:catalytic activity"/>
    <property type="evidence" value="ECO:0007669"/>
    <property type="project" value="InterPro"/>
</dbReference>
<sequence length="226" mass="25480">MEQTTVLEVRIGMAMPFGHKNEPSAIIKNAVKGKVWLSKFGLVGDEQADKVKHGGLDKALHQYCSDHYKHWQRVVPLAENLAPGAFGENIVADIHDEANVCLGDCFRIGGAVVQVSQPRQPCWKLNVRINKSDFAKLVQSSGLTGWYYRILEAGWISSGDSISLIQRPNPDWTIQNVHRAVYLETAKFDHLKELGTIKELSASWKKLILARLENRSIESWSSRFRD</sequence>
<dbReference type="PANTHER" id="PTHR30212">
    <property type="entry name" value="PROTEIN YIIM"/>
    <property type="match status" value="1"/>
</dbReference>
<keyword evidence="3" id="KW-1185">Reference proteome</keyword>
<gene>
    <name evidence="2" type="ORF">PRI8871_03842</name>
</gene>
<dbReference type="PANTHER" id="PTHR30212:SF2">
    <property type="entry name" value="PROTEIN YIIM"/>
    <property type="match status" value="1"/>
</dbReference>
<name>A0A2R8B1G9_9RHOB</name>